<name>A0A0A9GFJ5_ARUDO</name>
<dbReference type="AlphaFoldDB" id="A0A0A9GFJ5"/>
<dbReference type="EMBL" id="GBRH01176560">
    <property type="protein sequence ID" value="JAE21336.1"/>
    <property type="molecule type" value="Transcribed_RNA"/>
</dbReference>
<evidence type="ECO:0000313" key="1">
    <source>
        <dbReference type="EMBL" id="JAE21336.1"/>
    </source>
</evidence>
<sequence length="80" mass="9421">MFITMQELCRTVLHLSLFYKPQSSNSQSSESRLKLTLRCETQKAQQNQTMQVRKEIGKTQIHLHLKPKRHKKDPCKLGKK</sequence>
<reference evidence="1" key="1">
    <citation type="submission" date="2014-09" db="EMBL/GenBank/DDBJ databases">
        <authorList>
            <person name="Magalhaes I.L.F."/>
            <person name="Oliveira U."/>
            <person name="Santos F.R."/>
            <person name="Vidigal T.H.D.A."/>
            <person name="Brescovit A.D."/>
            <person name="Santos A.J."/>
        </authorList>
    </citation>
    <scope>NUCLEOTIDE SEQUENCE</scope>
    <source>
        <tissue evidence="1">Shoot tissue taken approximately 20 cm above the soil surface</tissue>
    </source>
</reference>
<proteinExistence type="predicted"/>
<accession>A0A0A9GFJ5</accession>
<protein>
    <submittedName>
        <fullName evidence="1">Uncharacterized protein</fullName>
    </submittedName>
</protein>
<reference evidence="1" key="2">
    <citation type="journal article" date="2015" name="Data Brief">
        <title>Shoot transcriptome of the giant reed, Arundo donax.</title>
        <authorList>
            <person name="Barrero R.A."/>
            <person name="Guerrero F.D."/>
            <person name="Moolhuijzen P."/>
            <person name="Goolsby J.A."/>
            <person name="Tidwell J."/>
            <person name="Bellgard S.E."/>
            <person name="Bellgard M.I."/>
        </authorList>
    </citation>
    <scope>NUCLEOTIDE SEQUENCE</scope>
    <source>
        <tissue evidence="1">Shoot tissue taken approximately 20 cm above the soil surface</tissue>
    </source>
</reference>
<organism evidence="1">
    <name type="scientific">Arundo donax</name>
    <name type="common">Giant reed</name>
    <name type="synonym">Donax arundinaceus</name>
    <dbReference type="NCBI Taxonomy" id="35708"/>
    <lineage>
        <taxon>Eukaryota</taxon>
        <taxon>Viridiplantae</taxon>
        <taxon>Streptophyta</taxon>
        <taxon>Embryophyta</taxon>
        <taxon>Tracheophyta</taxon>
        <taxon>Spermatophyta</taxon>
        <taxon>Magnoliopsida</taxon>
        <taxon>Liliopsida</taxon>
        <taxon>Poales</taxon>
        <taxon>Poaceae</taxon>
        <taxon>PACMAD clade</taxon>
        <taxon>Arundinoideae</taxon>
        <taxon>Arundineae</taxon>
        <taxon>Arundo</taxon>
    </lineage>
</organism>